<accession>A0A7T7XQB0</accession>
<protein>
    <submittedName>
        <fullName evidence="2">AMP-binding protein</fullName>
    </submittedName>
</protein>
<dbReference type="RefSeq" id="WP_215627851.1">
    <property type="nucleotide sequence ID" value="NZ_CP067089.2"/>
</dbReference>
<name>A0A7T7XQB0_9SPIR</name>
<evidence type="ECO:0000313" key="3">
    <source>
        <dbReference type="Proteomes" id="UP000595917"/>
    </source>
</evidence>
<proteinExistence type="predicted"/>
<sequence>MKTVIELLHEGARKFENQPYLGGKAGDAWKTFSYIESDRISSAFAASLVKLGFNKGDNISILSEGRCSWVLGEFGVLKAGCTSVPLSTKLIGEEIIFRLDHSESRAILVSENNFQKVAEILDKVQQKPAVICISDKTIHFAELIAKTSLTEGKDLFFYDDLVAEGEKLLDQAGPGGSTYAQKLEELEKTITEDDTVTICYTSGTTGNPKGIMLTHKNYLHNAINATNVVHVERGWKSLIMLPLDHSFAHTVGIYIFCYKGLTMYFVDAQGGPMAAMRNLPKNLVEINSDLLLTVPALSGNFMKKMIQGIGAKGPFIQGIFERGLKAGIARAGNGYNKVPLGTRIKNFFPWALANALIFPKLRSIFGTDIKFCIGGGALLEIKQQEFFNAIGAPVYQGYGLTENAPIICSNSAARHKFGTSGNIITDLDVRIMKDETTECRTGEIGQIVTRGGSVMKGYYKNPEATAETLRDGWLWSGDLGFKDADNFLVVTGREKALLISADGEKYSPETIEEAVINTSRFVNQIMAFNEQNKFTTALITLNAEELKAAMKEKGITADADADKVIDLIRDDLLVFKDHPDYSSIPVQWRPSSFAIIPSAFDESNGLINSTMKLVRHKVRDFYRPRIDELYAAGAADPHLPGNREALREAKILG</sequence>
<dbReference type="AlphaFoldDB" id="A0A7T7XQB0"/>
<dbReference type="InterPro" id="IPR000873">
    <property type="entry name" value="AMP-dep_synth/lig_dom"/>
</dbReference>
<dbReference type="Pfam" id="PF00501">
    <property type="entry name" value="AMP-binding"/>
    <property type="match status" value="1"/>
</dbReference>
<dbReference type="EMBL" id="CP067089">
    <property type="protein sequence ID" value="QQO10546.1"/>
    <property type="molecule type" value="Genomic_DNA"/>
</dbReference>
<dbReference type="InterPro" id="IPR052987">
    <property type="entry name" value="Chloroplast_AMP-bd_Enzymes"/>
</dbReference>
<evidence type="ECO:0000259" key="1">
    <source>
        <dbReference type="Pfam" id="PF00501"/>
    </source>
</evidence>
<dbReference type="Proteomes" id="UP000595917">
    <property type="component" value="Chromosome"/>
</dbReference>
<dbReference type="SUPFAM" id="SSF56801">
    <property type="entry name" value="Acetyl-CoA synthetase-like"/>
    <property type="match status" value="1"/>
</dbReference>
<feature type="domain" description="AMP-dependent synthetase/ligase" evidence="1">
    <location>
        <begin position="11"/>
        <end position="459"/>
    </location>
</feature>
<dbReference type="InterPro" id="IPR042099">
    <property type="entry name" value="ANL_N_sf"/>
</dbReference>
<reference evidence="2" key="1">
    <citation type="submission" date="2021-01" db="EMBL/GenBank/DDBJ databases">
        <title>Description of Breznakiella homolactica.</title>
        <authorList>
            <person name="Song Y."/>
            <person name="Brune A."/>
        </authorList>
    </citation>
    <scope>NUCLEOTIDE SEQUENCE</scope>
    <source>
        <strain evidence="2">RmG30</strain>
    </source>
</reference>
<keyword evidence="3" id="KW-1185">Reference proteome</keyword>
<dbReference type="PROSITE" id="PS00455">
    <property type="entry name" value="AMP_BINDING"/>
    <property type="match status" value="1"/>
</dbReference>
<dbReference type="Gene3D" id="3.40.50.12780">
    <property type="entry name" value="N-terminal domain of ligase-like"/>
    <property type="match status" value="1"/>
</dbReference>
<dbReference type="PANTHER" id="PTHR43813:SF1">
    <property type="entry name" value="ACYL-ACTIVATING ENZYME 16, CHLOROPLASTIC-RELATED"/>
    <property type="match status" value="1"/>
</dbReference>
<organism evidence="2 3">
    <name type="scientific">Breznakiella homolactica</name>
    <dbReference type="NCBI Taxonomy" id="2798577"/>
    <lineage>
        <taxon>Bacteria</taxon>
        <taxon>Pseudomonadati</taxon>
        <taxon>Spirochaetota</taxon>
        <taxon>Spirochaetia</taxon>
        <taxon>Spirochaetales</taxon>
        <taxon>Breznakiellaceae</taxon>
        <taxon>Breznakiella</taxon>
    </lineage>
</organism>
<dbReference type="InterPro" id="IPR020845">
    <property type="entry name" value="AMP-binding_CS"/>
</dbReference>
<dbReference type="KEGG" id="bhc:JFL75_06425"/>
<gene>
    <name evidence="2" type="ORF">JFL75_06425</name>
</gene>
<evidence type="ECO:0000313" key="2">
    <source>
        <dbReference type="EMBL" id="QQO10546.1"/>
    </source>
</evidence>
<dbReference type="PANTHER" id="PTHR43813">
    <property type="entry name" value="ACYL-ACTIVATING ENZYME 16, CHLOROPLASTIC-RELATED"/>
    <property type="match status" value="1"/>
</dbReference>